<evidence type="ECO:0000256" key="8">
    <source>
        <dbReference type="ARBA" id="ARBA00033209"/>
    </source>
</evidence>
<dbReference type="InterPro" id="IPR006385">
    <property type="entry name" value="HAD_hydro_SerB1"/>
</dbReference>
<dbReference type="PANTHER" id="PTHR43344">
    <property type="entry name" value="PHOSPHOSERINE PHOSPHATASE"/>
    <property type="match status" value="1"/>
</dbReference>
<dbReference type="SUPFAM" id="SSF56784">
    <property type="entry name" value="HAD-like"/>
    <property type="match status" value="1"/>
</dbReference>
<dbReference type="NCBIfam" id="TIGR01490">
    <property type="entry name" value="HAD-SF-IB-hyp1"/>
    <property type="match status" value="1"/>
</dbReference>
<dbReference type="Pfam" id="PF12710">
    <property type="entry name" value="HAD"/>
    <property type="match status" value="1"/>
</dbReference>
<dbReference type="EMBL" id="JAVFKN010000008">
    <property type="protein sequence ID" value="MDQ5768371.1"/>
    <property type="molecule type" value="Genomic_DNA"/>
</dbReference>
<protein>
    <recommendedName>
        <fullName evidence="4">Histidinol-phosphatase</fullName>
        <ecNumber evidence="3">3.1.3.15</ecNumber>
    </recommendedName>
    <alternativeName>
        <fullName evidence="8">Histidinol-phosphate phosphatase</fullName>
    </alternativeName>
</protein>
<comment type="function">
    <text evidence="10">Catalyzes the dephosphorylation of histidinol-phosphate to histidinol, the direct precursor of histidine.</text>
</comment>
<dbReference type="GO" id="GO:0046872">
    <property type="term" value="F:metal ion binding"/>
    <property type="evidence" value="ECO:0007669"/>
    <property type="project" value="UniProtKB-KW"/>
</dbReference>
<keyword evidence="7" id="KW-0460">Magnesium</keyword>
<dbReference type="Proteomes" id="UP001223336">
    <property type="component" value="Unassembled WGS sequence"/>
</dbReference>
<keyword evidence="13" id="KW-1185">Reference proteome</keyword>
<dbReference type="GO" id="GO:0004401">
    <property type="term" value="F:histidinol-phosphatase activity"/>
    <property type="evidence" value="ECO:0007669"/>
    <property type="project" value="UniProtKB-EC"/>
</dbReference>
<dbReference type="EMBL" id="CP133217">
    <property type="protein sequence ID" value="WML86959.1"/>
    <property type="molecule type" value="Genomic_DNA"/>
</dbReference>
<comment type="pathway">
    <text evidence="1">Amino-acid biosynthesis; L-histidine biosynthesis; L-histidine from 5-phospho-alpha-D-ribose 1-diphosphate: step 8/9.</text>
</comment>
<dbReference type="FunFam" id="3.40.50.1000:FF:000025">
    <property type="entry name" value="HAD hydrolase, family IB"/>
    <property type="match status" value="1"/>
</dbReference>
<dbReference type="NCBIfam" id="TIGR01488">
    <property type="entry name" value="HAD-SF-IB"/>
    <property type="match status" value="1"/>
</dbReference>
<dbReference type="CDD" id="cd02612">
    <property type="entry name" value="HAD_PGPPase"/>
    <property type="match status" value="1"/>
</dbReference>
<reference evidence="12 13" key="1">
    <citation type="submission" date="2023-08" db="EMBL/GenBank/DDBJ databases">
        <title>New molecular markers tilS and rpoB for phylogenetic and monitoring studies of the genus Thiothrix biodiversity.</title>
        <authorList>
            <person name="Ravin N.V."/>
            <person name="Smolyakov D."/>
            <person name="Markov N.D."/>
            <person name="Beletsky A.V."/>
            <person name="Mardanov A.V."/>
            <person name="Rudenko T.S."/>
            <person name="Grabovich M.Y."/>
        </authorList>
    </citation>
    <scope>NUCLEOTIDE SEQUENCE</scope>
    <source>
        <strain evidence="12">DNT52</strain>
        <strain evidence="11 13">H33</strain>
    </source>
</reference>
<dbReference type="Gene3D" id="1.20.1440.100">
    <property type="entry name" value="SG protein - dephosphorylation function"/>
    <property type="match status" value="1"/>
</dbReference>
<evidence type="ECO:0000256" key="5">
    <source>
        <dbReference type="ARBA" id="ARBA00022723"/>
    </source>
</evidence>
<keyword evidence="5" id="KW-0479">Metal-binding</keyword>
<keyword evidence="6 12" id="KW-0378">Hydrolase</keyword>
<dbReference type="InterPro" id="IPR023214">
    <property type="entry name" value="HAD_sf"/>
</dbReference>
<dbReference type="AlphaFoldDB" id="A0AA51MM01"/>
<gene>
    <name evidence="11" type="ORF">RCC75_07515</name>
    <name evidence="12" type="ORF">RCG00_01045</name>
</gene>
<accession>A0AA51MM01</accession>
<sequence>MTLALFDLDHTLLKGDSDYQWGQFLIRKGLVEPEQYETANLYFFEQYKQGTLDIYAYSAFAFEPLSERSMAELAVLHHEFMTDVVEPLITDAARQLVEYHRAQGHTLVVITATNSFITRPIVEAFGIPHLLATEPKVVDGRYTREIDGIPCFQAGKVTRLQHWLENRAETLAGSYFYSDSRNDLPLLEMVDNPVTVDPDDTLRTIAQEKGWPIISLR</sequence>
<evidence type="ECO:0000313" key="12">
    <source>
        <dbReference type="EMBL" id="WML86959.1"/>
    </source>
</evidence>
<dbReference type="PANTHER" id="PTHR43344:SF13">
    <property type="entry name" value="PHOSPHATASE RV3661-RELATED"/>
    <property type="match status" value="1"/>
</dbReference>
<dbReference type="Gene3D" id="3.40.50.1000">
    <property type="entry name" value="HAD superfamily/HAD-like"/>
    <property type="match status" value="1"/>
</dbReference>
<dbReference type="RefSeq" id="WP_308134415.1">
    <property type="nucleotide sequence ID" value="NZ_CP133197.1"/>
</dbReference>
<dbReference type="EC" id="3.1.3.15" evidence="3"/>
<dbReference type="InterPro" id="IPR036412">
    <property type="entry name" value="HAD-like_sf"/>
</dbReference>
<evidence type="ECO:0000256" key="1">
    <source>
        <dbReference type="ARBA" id="ARBA00004970"/>
    </source>
</evidence>
<evidence type="ECO:0000256" key="7">
    <source>
        <dbReference type="ARBA" id="ARBA00022842"/>
    </source>
</evidence>
<evidence type="ECO:0000256" key="10">
    <source>
        <dbReference type="ARBA" id="ARBA00053547"/>
    </source>
</evidence>
<evidence type="ECO:0000256" key="6">
    <source>
        <dbReference type="ARBA" id="ARBA00022801"/>
    </source>
</evidence>
<evidence type="ECO:0000313" key="13">
    <source>
        <dbReference type="Proteomes" id="UP001223336"/>
    </source>
</evidence>
<comment type="catalytic activity">
    <reaction evidence="9">
        <text>L-histidinol phosphate + H2O = L-histidinol + phosphate</text>
        <dbReference type="Rhea" id="RHEA:14465"/>
        <dbReference type="ChEBI" id="CHEBI:15377"/>
        <dbReference type="ChEBI" id="CHEBI:43474"/>
        <dbReference type="ChEBI" id="CHEBI:57699"/>
        <dbReference type="ChEBI" id="CHEBI:57980"/>
        <dbReference type="EC" id="3.1.3.15"/>
    </reaction>
    <physiologicalReaction direction="left-to-right" evidence="9">
        <dbReference type="Rhea" id="RHEA:14466"/>
    </physiologicalReaction>
</comment>
<evidence type="ECO:0000313" key="11">
    <source>
        <dbReference type="EMBL" id="MDQ5768371.1"/>
    </source>
</evidence>
<comment type="similarity">
    <text evidence="2">Belongs to the HAD-like hydrolase superfamily. SerB family.</text>
</comment>
<name>A0AA51MM01_9GAMM</name>
<evidence type="ECO:0000256" key="2">
    <source>
        <dbReference type="ARBA" id="ARBA00009184"/>
    </source>
</evidence>
<organism evidence="12">
    <name type="scientific">Thiothrix subterranea</name>
    <dbReference type="NCBI Taxonomy" id="2735563"/>
    <lineage>
        <taxon>Bacteria</taxon>
        <taxon>Pseudomonadati</taxon>
        <taxon>Pseudomonadota</taxon>
        <taxon>Gammaproteobacteria</taxon>
        <taxon>Thiotrichales</taxon>
        <taxon>Thiotrichaceae</taxon>
        <taxon>Thiothrix</taxon>
    </lineage>
</organism>
<proteinExistence type="inferred from homology"/>
<evidence type="ECO:0000256" key="4">
    <source>
        <dbReference type="ARBA" id="ARBA00021697"/>
    </source>
</evidence>
<dbReference type="InterPro" id="IPR050582">
    <property type="entry name" value="HAD-like_SerB"/>
</dbReference>
<evidence type="ECO:0000256" key="9">
    <source>
        <dbReference type="ARBA" id="ARBA00052092"/>
    </source>
</evidence>
<dbReference type="Proteomes" id="UP001229862">
    <property type="component" value="Chromosome"/>
</dbReference>
<evidence type="ECO:0000256" key="3">
    <source>
        <dbReference type="ARBA" id="ARBA00013085"/>
    </source>
</evidence>